<keyword evidence="2" id="KW-1185">Reference proteome</keyword>
<gene>
    <name evidence="1" type="ORF">KUTeg_002964</name>
</gene>
<protein>
    <submittedName>
        <fullName evidence="1">Uncharacterized protein</fullName>
    </submittedName>
</protein>
<reference evidence="1 2" key="1">
    <citation type="submission" date="2022-12" db="EMBL/GenBank/DDBJ databases">
        <title>Chromosome-level genome of Tegillarca granosa.</title>
        <authorList>
            <person name="Kim J."/>
        </authorList>
    </citation>
    <scope>NUCLEOTIDE SEQUENCE [LARGE SCALE GENOMIC DNA]</scope>
    <source>
        <strain evidence="1">Teg-2019</strain>
        <tissue evidence="1">Adductor muscle</tissue>
    </source>
</reference>
<name>A0ABQ9FKQ1_TEGGR</name>
<accession>A0ABQ9FKQ1</accession>
<sequence length="176" mass="20614">MFTNYIVRTRYIQHTLNTIKDEIKDNVNISKSLIAVTLHEYLRKINDFLSLGFDIVFLDVTWVNQNYTLKYSWISNKPYVLHPVDLLVKDKDIKETELIHGCNLVFSGQENDVNYHKQMNGQFIAFPTYAKKPELYEIIKRNKPVPVYKTDALAYLYVSMDTYSDSSDVQVSDDEI</sequence>
<evidence type="ECO:0000313" key="1">
    <source>
        <dbReference type="EMBL" id="KAJ8317873.1"/>
    </source>
</evidence>
<dbReference type="EMBL" id="JARBDR010000214">
    <property type="protein sequence ID" value="KAJ8317873.1"/>
    <property type="molecule type" value="Genomic_DNA"/>
</dbReference>
<proteinExistence type="predicted"/>
<organism evidence="1 2">
    <name type="scientific">Tegillarca granosa</name>
    <name type="common">Malaysian cockle</name>
    <name type="synonym">Anadara granosa</name>
    <dbReference type="NCBI Taxonomy" id="220873"/>
    <lineage>
        <taxon>Eukaryota</taxon>
        <taxon>Metazoa</taxon>
        <taxon>Spiralia</taxon>
        <taxon>Lophotrochozoa</taxon>
        <taxon>Mollusca</taxon>
        <taxon>Bivalvia</taxon>
        <taxon>Autobranchia</taxon>
        <taxon>Pteriomorphia</taxon>
        <taxon>Arcoida</taxon>
        <taxon>Arcoidea</taxon>
        <taxon>Arcidae</taxon>
        <taxon>Tegillarca</taxon>
    </lineage>
</organism>
<dbReference type="Proteomes" id="UP001217089">
    <property type="component" value="Unassembled WGS sequence"/>
</dbReference>
<comment type="caution">
    <text evidence="1">The sequence shown here is derived from an EMBL/GenBank/DDBJ whole genome shotgun (WGS) entry which is preliminary data.</text>
</comment>
<evidence type="ECO:0000313" key="2">
    <source>
        <dbReference type="Proteomes" id="UP001217089"/>
    </source>
</evidence>